<keyword evidence="3" id="KW-0460">Magnesium</keyword>
<feature type="domain" description="4'-phosphopantetheinyl transferase N-terminal" evidence="5">
    <location>
        <begin position="27"/>
        <end position="94"/>
    </location>
</feature>
<feature type="binding site" evidence="2">
    <location>
        <position position="164"/>
    </location>
    <ligand>
        <name>CoA</name>
        <dbReference type="ChEBI" id="CHEBI:57287"/>
    </ligand>
</feature>
<dbReference type="PANTHER" id="PTHR38096:SF1">
    <property type="entry name" value="ENTEROBACTIN SYNTHASE COMPONENT D"/>
    <property type="match status" value="1"/>
</dbReference>
<dbReference type="PRINTS" id="PR01399">
    <property type="entry name" value="ENTSNTHTASED"/>
</dbReference>
<dbReference type="InterPro" id="IPR041354">
    <property type="entry name" value="4PPT_N"/>
</dbReference>
<feature type="binding site" evidence="3">
    <location>
        <position position="105"/>
    </location>
    <ligand>
        <name>Mg(2+)</name>
        <dbReference type="ChEBI" id="CHEBI:18420"/>
    </ligand>
</feature>
<dbReference type="EC" id="2.7.8.7" evidence="6"/>
<dbReference type="GO" id="GO:0005886">
    <property type="term" value="C:plasma membrane"/>
    <property type="evidence" value="ECO:0007669"/>
    <property type="project" value="TreeGrafter"/>
</dbReference>
<feature type="binding site" evidence="2">
    <location>
        <position position="150"/>
    </location>
    <ligand>
        <name>CoA</name>
        <dbReference type="ChEBI" id="CHEBI:57287"/>
    </ligand>
</feature>
<evidence type="ECO:0000313" key="6">
    <source>
        <dbReference type="EMBL" id="MQY14103.1"/>
    </source>
</evidence>
<organism evidence="6 7">
    <name type="scientific">Streptomyces smaragdinus</name>
    <dbReference type="NCBI Taxonomy" id="2585196"/>
    <lineage>
        <taxon>Bacteria</taxon>
        <taxon>Bacillati</taxon>
        <taxon>Actinomycetota</taxon>
        <taxon>Actinomycetes</taxon>
        <taxon>Kitasatosporales</taxon>
        <taxon>Streptomycetaceae</taxon>
        <taxon>Streptomyces</taxon>
    </lineage>
</organism>
<keyword evidence="7" id="KW-1185">Reference proteome</keyword>
<keyword evidence="3" id="KW-0479">Metal-binding</keyword>
<dbReference type="GO" id="GO:0009366">
    <property type="term" value="C:enterobactin synthetase complex"/>
    <property type="evidence" value="ECO:0007669"/>
    <property type="project" value="InterPro"/>
</dbReference>
<feature type="binding site" evidence="2">
    <location>
        <position position="47"/>
    </location>
    <ligand>
        <name>CoA</name>
        <dbReference type="ChEBI" id="CHEBI:57287"/>
    </ligand>
</feature>
<sequence>MLTEIVPACVATVETTSEPADAPLHPAEAALVAHAVTKRRLEFASVRWCARQAMARLGLAPGPVLPGHRGVPQWAPGVVGSMTHCAGYRAAALAYGDDLAALGIDAEPNAPLPDGLLESIALPQELRWVRALTRTRPEVCWDRLLFSIKEAVYKTWFPLTGHELDFHDALVAVDPATGAFRAALLPDRATLPAGAPRGFAGRWAAAGGLVVSATWVPARVRTHESAPRARTGSAV</sequence>
<feature type="binding site" evidence="2">
    <location>
        <position position="39"/>
    </location>
    <ligand>
        <name>CoA</name>
        <dbReference type="ChEBI" id="CHEBI:57287"/>
    </ligand>
</feature>
<dbReference type="Pfam" id="PF01648">
    <property type="entry name" value="ACPS"/>
    <property type="match status" value="1"/>
</dbReference>
<evidence type="ECO:0000313" key="7">
    <source>
        <dbReference type="Proteomes" id="UP000466345"/>
    </source>
</evidence>
<dbReference type="RefSeq" id="WP_153454449.1">
    <property type="nucleotide sequence ID" value="NZ_WEGJ01000018.1"/>
</dbReference>
<comment type="cofactor">
    <cofactor evidence="3">
        <name>Mg(2+)</name>
        <dbReference type="ChEBI" id="CHEBI:18420"/>
    </cofactor>
</comment>
<dbReference type="GO" id="GO:0008897">
    <property type="term" value="F:holo-[acyl-carrier-protein] synthase activity"/>
    <property type="evidence" value="ECO:0007669"/>
    <property type="project" value="UniProtKB-EC"/>
</dbReference>
<feature type="binding site" evidence="2">
    <location>
        <position position="105"/>
    </location>
    <ligand>
        <name>CoA</name>
        <dbReference type="ChEBI" id="CHEBI:57287"/>
    </ligand>
</feature>
<reference evidence="6 7" key="1">
    <citation type="submission" date="2019-10" db="EMBL/GenBank/DDBJ databases">
        <title>Streptomyces smaragdinus sp. nov. and Streptomyces fabii sp. nov., isolated from the gut of fungus growing-termite Macrotermes natalensis.</title>
        <authorList>
            <person name="Schwitalla J."/>
            <person name="Benndorf R."/>
            <person name="Martin K."/>
            <person name="De Beer W."/>
            <person name="Kaster A.-K."/>
            <person name="Vollmers J."/>
            <person name="Poulsen M."/>
            <person name="Beemelmanns C."/>
        </authorList>
    </citation>
    <scope>NUCLEOTIDE SEQUENCE [LARGE SCALE GENOMIC DNA]</scope>
    <source>
        <strain evidence="6 7">RB5</strain>
    </source>
</reference>
<dbReference type="EMBL" id="WEGJ01000018">
    <property type="protein sequence ID" value="MQY14103.1"/>
    <property type="molecule type" value="Genomic_DNA"/>
</dbReference>
<dbReference type="Proteomes" id="UP000466345">
    <property type="component" value="Unassembled WGS sequence"/>
</dbReference>
<feature type="binding site" evidence="2">
    <location>
        <position position="154"/>
    </location>
    <ligand>
        <name>CoA</name>
        <dbReference type="ChEBI" id="CHEBI:57287"/>
    </ligand>
</feature>
<dbReference type="SUPFAM" id="SSF56214">
    <property type="entry name" value="4'-phosphopantetheinyl transferase"/>
    <property type="match status" value="1"/>
</dbReference>
<keyword evidence="1 6" id="KW-0808">Transferase</keyword>
<evidence type="ECO:0000256" key="1">
    <source>
        <dbReference type="ARBA" id="ARBA00022679"/>
    </source>
</evidence>
<evidence type="ECO:0000259" key="4">
    <source>
        <dbReference type="Pfam" id="PF01648"/>
    </source>
</evidence>
<feature type="binding site" evidence="3">
    <location>
        <position position="107"/>
    </location>
    <ligand>
        <name>Mg(2+)</name>
        <dbReference type="ChEBI" id="CHEBI:18420"/>
    </ligand>
</feature>
<feature type="domain" description="4'-phosphopantetheinyl transferase" evidence="4">
    <location>
        <begin position="102"/>
        <end position="178"/>
    </location>
</feature>
<dbReference type="PANTHER" id="PTHR38096">
    <property type="entry name" value="ENTEROBACTIN SYNTHASE COMPONENT D"/>
    <property type="match status" value="1"/>
</dbReference>
<dbReference type="GO" id="GO:0009239">
    <property type="term" value="P:enterobactin biosynthetic process"/>
    <property type="evidence" value="ECO:0007669"/>
    <property type="project" value="InterPro"/>
</dbReference>
<evidence type="ECO:0000256" key="2">
    <source>
        <dbReference type="PIRSR" id="PIRSR603542-1"/>
    </source>
</evidence>
<feature type="binding site" evidence="2">
    <location>
        <begin position="83"/>
        <end position="84"/>
    </location>
    <ligand>
        <name>CoA</name>
        <dbReference type="ChEBI" id="CHEBI:57287"/>
    </ligand>
</feature>
<dbReference type="Pfam" id="PF17837">
    <property type="entry name" value="4PPT_N"/>
    <property type="match status" value="1"/>
</dbReference>
<protein>
    <submittedName>
        <fullName evidence="6">4'-phosphopantetheinyl transferase Svp</fullName>
        <ecNumber evidence="6">2.7.8.7</ecNumber>
    </submittedName>
</protein>
<evidence type="ECO:0000259" key="5">
    <source>
        <dbReference type="Pfam" id="PF17837"/>
    </source>
</evidence>
<dbReference type="InterPro" id="IPR037143">
    <property type="entry name" value="4-PPantetheinyl_Trfase_dom_sf"/>
</dbReference>
<dbReference type="InterPro" id="IPR008278">
    <property type="entry name" value="4-PPantetheinyl_Trfase_dom"/>
</dbReference>
<proteinExistence type="predicted"/>
<dbReference type="AlphaFoldDB" id="A0A7K0CLG8"/>
<feature type="binding site" evidence="3">
    <location>
        <position position="106"/>
    </location>
    <ligand>
        <name>Mg(2+)</name>
        <dbReference type="ChEBI" id="CHEBI:18420"/>
    </ligand>
</feature>
<gene>
    <name evidence="6" type="primary">svp</name>
    <name evidence="6" type="ORF">SRB5_42640</name>
</gene>
<dbReference type="OrthoDB" id="8210607at2"/>
<accession>A0A7K0CLG8</accession>
<name>A0A7K0CLG8_9ACTN</name>
<comment type="caution">
    <text evidence="6">The sequence shown here is derived from an EMBL/GenBank/DDBJ whole genome shotgun (WGS) entry which is preliminary data.</text>
</comment>
<evidence type="ECO:0000256" key="3">
    <source>
        <dbReference type="PIRSR" id="PIRSR603542-2"/>
    </source>
</evidence>
<dbReference type="InterPro" id="IPR003542">
    <property type="entry name" value="Enbac_synth_compD-like"/>
</dbReference>
<dbReference type="GO" id="GO:0000287">
    <property type="term" value="F:magnesium ion binding"/>
    <property type="evidence" value="ECO:0007669"/>
    <property type="project" value="InterPro"/>
</dbReference>